<name>A0A0U1D9C9_9MYCO</name>
<accession>A0A0U1D9C9</accession>
<dbReference type="EMBL" id="CTEC01000001">
    <property type="protein sequence ID" value="CQD10727.1"/>
    <property type="molecule type" value="Genomic_DNA"/>
</dbReference>
<dbReference type="RefSeq" id="WP_141659179.1">
    <property type="nucleotide sequence ID" value="NZ_CP157315.1"/>
</dbReference>
<dbReference type="AlphaFoldDB" id="A0A0U1D9C9"/>
<proteinExistence type="predicted"/>
<gene>
    <name evidence="2" type="ORF">BN000_02218</name>
</gene>
<keyword evidence="3" id="KW-1185">Reference proteome</keyword>
<evidence type="ECO:0000313" key="3">
    <source>
        <dbReference type="Proteomes" id="UP000199601"/>
    </source>
</evidence>
<evidence type="ECO:0000256" key="1">
    <source>
        <dbReference type="SAM" id="MobiDB-lite"/>
    </source>
</evidence>
<reference evidence="3" key="1">
    <citation type="submission" date="2015-03" db="EMBL/GenBank/DDBJ databases">
        <authorList>
            <person name="Urmite Genomes"/>
        </authorList>
    </citation>
    <scope>NUCLEOTIDE SEQUENCE [LARGE SCALE GENOMIC DNA]</scope>
    <source>
        <strain evidence="3">CSUR P1344</strain>
    </source>
</reference>
<dbReference type="OrthoDB" id="4753058at2"/>
<evidence type="ECO:0000313" key="2">
    <source>
        <dbReference type="EMBL" id="CQD10727.1"/>
    </source>
</evidence>
<dbReference type="Proteomes" id="UP000199601">
    <property type="component" value="Unassembled WGS sequence"/>
</dbReference>
<protein>
    <submittedName>
        <fullName evidence="2">Uncharacterized protein</fullName>
    </submittedName>
</protein>
<organism evidence="2 3">
    <name type="scientific">Mycobacterium europaeum</name>
    <dbReference type="NCBI Taxonomy" id="761804"/>
    <lineage>
        <taxon>Bacteria</taxon>
        <taxon>Bacillati</taxon>
        <taxon>Actinomycetota</taxon>
        <taxon>Actinomycetes</taxon>
        <taxon>Mycobacteriales</taxon>
        <taxon>Mycobacteriaceae</taxon>
        <taxon>Mycobacterium</taxon>
        <taxon>Mycobacterium simiae complex</taxon>
    </lineage>
</organism>
<feature type="compositionally biased region" description="Low complexity" evidence="1">
    <location>
        <begin position="36"/>
        <end position="59"/>
    </location>
</feature>
<sequence length="81" mass="7960" precursor="true">MTSRARTGIVLFCGATVLTLAAGFGVGELLGDTTTPMATPTSTVTPAPPATAGQGAPATSEPTRDFTGPGGDQGCIPHINC</sequence>
<feature type="region of interest" description="Disordered" evidence="1">
    <location>
        <begin position="36"/>
        <end position="81"/>
    </location>
</feature>